<accession>A0A6M0RF67</accession>
<reference evidence="1 2" key="1">
    <citation type="journal article" date="2020" name="Microb. Ecol.">
        <title>Ecogenomics of the Marine Benthic Filamentous Cyanobacterium Adonisia.</title>
        <authorList>
            <person name="Walter J.M."/>
            <person name="Coutinho F.H."/>
            <person name="Leomil L."/>
            <person name="Hargreaves P.I."/>
            <person name="Campeao M.E."/>
            <person name="Vieira V.V."/>
            <person name="Silva B.S."/>
            <person name="Fistarol G.O."/>
            <person name="Salomon P.S."/>
            <person name="Sawabe T."/>
            <person name="Mino S."/>
            <person name="Hosokawa M."/>
            <person name="Miyashita H."/>
            <person name="Maruyama F."/>
            <person name="van Verk M.C."/>
            <person name="Dutilh B.E."/>
            <person name="Thompson C.C."/>
            <person name="Thompson F.L."/>
        </authorList>
    </citation>
    <scope>NUCLEOTIDE SEQUENCE [LARGE SCALE GENOMIC DNA]</scope>
    <source>
        <strain evidence="1 2">CCMR0081</strain>
    </source>
</reference>
<protein>
    <submittedName>
        <fullName evidence="1">Uncharacterized protein</fullName>
    </submittedName>
</protein>
<proteinExistence type="predicted"/>
<dbReference type="RefSeq" id="WP_163696518.1">
    <property type="nucleotide sequence ID" value="NZ_QXHD01000003.1"/>
</dbReference>
<keyword evidence="2" id="KW-1185">Reference proteome</keyword>
<evidence type="ECO:0000313" key="2">
    <source>
        <dbReference type="Proteomes" id="UP000481033"/>
    </source>
</evidence>
<organism evidence="1 2">
    <name type="scientific">Adonisia turfae CCMR0081</name>
    <dbReference type="NCBI Taxonomy" id="2292702"/>
    <lineage>
        <taxon>Bacteria</taxon>
        <taxon>Bacillati</taxon>
        <taxon>Cyanobacteriota</taxon>
        <taxon>Adonisia</taxon>
        <taxon>Adonisia turfae</taxon>
    </lineage>
</organism>
<name>A0A6M0RF67_9CYAN</name>
<dbReference type="Proteomes" id="UP000481033">
    <property type="component" value="Unassembled WGS sequence"/>
</dbReference>
<evidence type="ECO:0000313" key="1">
    <source>
        <dbReference type="EMBL" id="NEZ54856.1"/>
    </source>
</evidence>
<gene>
    <name evidence="1" type="ORF">DXZ20_03955</name>
</gene>
<sequence>MIKALVGPTALYLFIQRWLRQRQAWQWWHDQQIARLHKQAESIRDNLLQETFAFRRYLETTLTTQPDAKQAEQWLERFQLFYADLEKLSNQLSPPFIADSFPLALQLMIQNWQCTQPGLSVKLEVLSDWPEQSFNKNQIILSVITGLIELLIPMENCMQQLSISLEHHHKRYTLTLKYPDYSPTDGKSLINTPEIKHLKEVFHTLVAGRLEIVTDKFGLKGQLQWPVDD</sequence>
<dbReference type="EMBL" id="QXHD01000003">
    <property type="protein sequence ID" value="NEZ54856.1"/>
    <property type="molecule type" value="Genomic_DNA"/>
</dbReference>
<dbReference type="AlphaFoldDB" id="A0A6M0RF67"/>
<comment type="caution">
    <text evidence="1">The sequence shown here is derived from an EMBL/GenBank/DDBJ whole genome shotgun (WGS) entry which is preliminary data.</text>
</comment>